<dbReference type="Proteomes" id="UP000281332">
    <property type="component" value="Unassembled WGS sequence"/>
</dbReference>
<name>A0A3N4NNT6_9GAMM</name>
<gene>
    <name evidence="2" type="ORF">BBB56_22570</name>
</gene>
<proteinExistence type="predicted"/>
<feature type="transmembrane region" description="Helical" evidence="1">
    <location>
        <begin position="6"/>
        <end position="28"/>
    </location>
</feature>
<keyword evidence="1" id="KW-0812">Transmembrane</keyword>
<evidence type="ECO:0000313" key="2">
    <source>
        <dbReference type="EMBL" id="RPD93219.1"/>
    </source>
</evidence>
<sequence>MDYIFWLTALFTVAVLWVLMTANSIDFGKSDSFGNKTRLGKWLKRNMRLDYVRAGCWMMFIPGFFRVIASVARYVNPDLNSVSDAMKEARMILQTLLMIGGLFTLVVAFMSGGIAEARRGS</sequence>
<keyword evidence="3" id="KW-1185">Reference proteome</keyword>
<evidence type="ECO:0000313" key="3">
    <source>
        <dbReference type="Proteomes" id="UP000281332"/>
    </source>
</evidence>
<evidence type="ECO:0000256" key="1">
    <source>
        <dbReference type="SAM" id="Phobius"/>
    </source>
</evidence>
<dbReference type="EMBL" id="RMVG01000031">
    <property type="protein sequence ID" value="RPD93219.1"/>
    <property type="molecule type" value="Genomic_DNA"/>
</dbReference>
<keyword evidence="1" id="KW-1133">Transmembrane helix</keyword>
<feature type="transmembrane region" description="Helical" evidence="1">
    <location>
        <begin position="92"/>
        <end position="115"/>
    </location>
</feature>
<dbReference type="AlphaFoldDB" id="A0A3N4NNT6"/>
<feature type="transmembrane region" description="Helical" evidence="1">
    <location>
        <begin position="49"/>
        <end position="72"/>
    </location>
</feature>
<protein>
    <submittedName>
        <fullName evidence="2">Uncharacterized protein</fullName>
    </submittedName>
</protein>
<organism evidence="2 3">
    <name type="scientific">Candidatus Pantoea deserta</name>
    <dbReference type="NCBI Taxonomy" id="1869313"/>
    <lineage>
        <taxon>Bacteria</taxon>
        <taxon>Pseudomonadati</taxon>
        <taxon>Pseudomonadota</taxon>
        <taxon>Gammaproteobacteria</taxon>
        <taxon>Enterobacterales</taxon>
        <taxon>Erwiniaceae</taxon>
        <taxon>Pantoea</taxon>
    </lineage>
</organism>
<comment type="caution">
    <text evidence="2">The sequence shown here is derived from an EMBL/GenBank/DDBJ whole genome shotgun (WGS) entry which is preliminary data.</text>
</comment>
<accession>A0A3N4NNT6</accession>
<reference evidence="2 3" key="1">
    <citation type="submission" date="2018-11" db="EMBL/GenBank/DDBJ databases">
        <title>Whole genome sequencing of Pantoea sp. RIT388.</title>
        <authorList>
            <person name="Gan H.M."/>
            <person name="Hudson A.O."/>
        </authorList>
    </citation>
    <scope>NUCLEOTIDE SEQUENCE [LARGE SCALE GENOMIC DNA]</scope>
    <source>
        <strain evidence="2 3">RIT388</strain>
    </source>
</reference>
<keyword evidence="1" id="KW-0472">Membrane</keyword>
<dbReference type="RefSeq" id="WP_123803117.1">
    <property type="nucleotide sequence ID" value="NZ_RMVG01000031.1"/>
</dbReference>